<evidence type="ECO:0000256" key="1">
    <source>
        <dbReference type="ARBA" id="ARBA00004123"/>
    </source>
</evidence>
<dbReference type="PROSITE" id="PS50118">
    <property type="entry name" value="HMG_BOX_2"/>
    <property type="match status" value="2"/>
</dbReference>
<dbReference type="GO" id="GO:0003677">
    <property type="term" value="F:DNA binding"/>
    <property type="evidence" value="ECO:0007669"/>
    <property type="project" value="UniProtKB-UniRule"/>
</dbReference>
<evidence type="ECO:0008006" key="10">
    <source>
        <dbReference type="Google" id="ProtNLM"/>
    </source>
</evidence>
<evidence type="ECO:0000259" key="6">
    <source>
        <dbReference type="PROSITE" id="PS50090"/>
    </source>
</evidence>
<dbReference type="PANTHER" id="PTHR46318">
    <property type="entry name" value="UPSTREAM BINDING TRANSCRIPTION FACTOR"/>
    <property type="match status" value="1"/>
</dbReference>
<dbReference type="Proteomes" id="UP000186922">
    <property type="component" value="Unassembled WGS sequence"/>
</dbReference>
<accession>A0A1D1VBB4</accession>
<reference evidence="8 9" key="1">
    <citation type="journal article" date="2016" name="Nat. Commun.">
        <title>Extremotolerant tardigrade genome and improved radiotolerance of human cultured cells by tardigrade-unique protein.</title>
        <authorList>
            <person name="Hashimoto T."/>
            <person name="Horikawa D.D."/>
            <person name="Saito Y."/>
            <person name="Kuwahara H."/>
            <person name="Kozuka-Hata H."/>
            <person name="Shin-I T."/>
            <person name="Minakuchi Y."/>
            <person name="Ohishi K."/>
            <person name="Motoyama A."/>
            <person name="Aizu T."/>
            <person name="Enomoto A."/>
            <person name="Kondo K."/>
            <person name="Tanaka S."/>
            <person name="Hara Y."/>
            <person name="Koshikawa S."/>
            <person name="Sagara H."/>
            <person name="Miura T."/>
            <person name="Yokobori S."/>
            <person name="Miyagawa K."/>
            <person name="Suzuki Y."/>
            <person name="Kubo T."/>
            <person name="Oyama M."/>
            <person name="Kohara Y."/>
            <person name="Fujiyama A."/>
            <person name="Arakawa K."/>
            <person name="Katayama T."/>
            <person name="Toyoda A."/>
            <person name="Kunieda T."/>
        </authorList>
    </citation>
    <scope>NUCLEOTIDE SEQUENCE [LARGE SCALE GENOMIC DNA]</scope>
    <source>
        <strain evidence="8 9">YOKOZUNA-1</strain>
    </source>
</reference>
<comment type="subcellular location">
    <subcellularLocation>
        <location evidence="1">Nucleus</location>
    </subcellularLocation>
</comment>
<dbReference type="EMBL" id="BDGG01000005">
    <property type="protein sequence ID" value="GAU98926.1"/>
    <property type="molecule type" value="Genomic_DNA"/>
</dbReference>
<evidence type="ECO:0000259" key="7">
    <source>
        <dbReference type="PROSITE" id="PS50118"/>
    </source>
</evidence>
<dbReference type="SMART" id="SM00398">
    <property type="entry name" value="HMG"/>
    <property type="match status" value="2"/>
</dbReference>
<evidence type="ECO:0000256" key="2">
    <source>
        <dbReference type="ARBA" id="ARBA00023125"/>
    </source>
</evidence>
<keyword evidence="3 4" id="KW-0539">Nucleus</keyword>
<keyword evidence="9" id="KW-1185">Reference proteome</keyword>
<evidence type="ECO:0000256" key="4">
    <source>
        <dbReference type="PROSITE-ProRule" id="PRU00267"/>
    </source>
</evidence>
<feature type="domain" description="HMG box" evidence="7">
    <location>
        <begin position="128"/>
        <end position="201"/>
    </location>
</feature>
<name>A0A1D1VBB4_RAMVA</name>
<dbReference type="InterPro" id="IPR036910">
    <property type="entry name" value="HMG_box_dom_sf"/>
</dbReference>
<keyword evidence="2 4" id="KW-0238">DNA-binding</keyword>
<feature type="domain" description="HMG box" evidence="7">
    <location>
        <begin position="223"/>
        <end position="280"/>
    </location>
</feature>
<gene>
    <name evidence="8" type="primary">RvY_10000-1</name>
    <name evidence="8" type="synonym">RvY_10000.1</name>
    <name evidence="8" type="ORF">RvY_10000</name>
</gene>
<dbReference type="InterPro" id="IPR051762">
    <property type="entry name" value="UBF1"/>
</dbReference>
<proteinExistence type="predicted"/>
<evidence type="ECO:0000256" key="3">
    <source>
        <dbReference type="ARBA" id="ARBA00023242"/>
    </source>
</evidence>
<dbReference type="PROSITE" id="PS50090">
    <property type="entry name" value="MYB_LIKE"/>
    <property type="match status" value="1"/>
</dbReference>
<dbReference type="SUPFAM" id="SSF47095">
    <property type="entry name" value="HMG-box"/>
    <property type="match status" value="3"/>
</dbReference>
<evidence type="ECO:0000313" key="8">
    <source>
        <dbReference type="EMBL" id="GAU98926.1"/>
    </source>
</evidence>
<evidence type="ECO:0000313" key="9">
    <source>
        <dbReference type="Proteomes" id="UP000186922"/>
    </source>
</evidence>
<dbReference type="AlphaFoldDB" id="A0A1D1VBB4"/>
<organism evidence="8 9">
    <name type="scientific">Ramazzottius varieornatus</name>
    <name type="common">Water bear</name>
    <name type="synonym">Tardigrade</name>
    <dbReference type="NCBI Taxonomy" id="947166"/>
    <lineage>
        <taxon>Eukaryota</taxon>
        <taxon>Metazoa</taxon>
        <taxon>Ecdysozoa</taxon>
        <taxon>Tardigrada</taxon>
        <taxon>Eutardigrada</taxon>
        <taxon>Parachela</taxon>
        <taxon>Hypsibioidea</taxon>
        <taxon>Ramazzottiidae</taxon>
        <taxon>Ramazzottius</taxon>
    </lineage>
</organism>
<dbReference type="GO" id="GO:0005634">
    <property type="term" value="C:nucleus"/>
    <property type="evidence" value="ECO:0007669"/>
    <property type="project" value="UniProtKB-SubCell"/>
</dbReference>
<dbReference type="InterPro" id="IPR009071">
    <property type="entry name" value="HMG_box_dom"/>
</dbReference>
<sequence length="508" mass="58659">MDVQDVGANVTIDGTDGRNWSASEIQELLETIEALLPKADALPVDKRTKKIPWHDVEITGRSVEECRSQWSSILSKVRTYRIAAEVIADARQLLACQFDQTQKLPVLPVRLQQQVTGYGSSTRHPDYPKKPASAYIRFYSQKLAEVRAEHPEWKMQEIRQHIGELYRRLPETASVFVEKEEDREAFHIARRKFYDDHPELAPKKKKEPPLLDNSTYISRDSPPLFPVSAFNHFFRKHPQFDDRKQARASWNRLSEAEKLVYIDEAVQDEVRYKKDVEEYEKKFPGKEVGKLKTKVTRSDRELIEKLRPTADQQRPAKPLVPEGKPYQLFVLEFLQRPENKKDANWMATAGLAWKNIGASGQQEYARRIEKMWDVYRMELDKVTDDTIAAESEVRFQVEITPRKSAVRRSKSSSTGKDGAISALKRKRQRTANGNPAASADFDSAEKTSKMKGQDLFIFENEWDVRSSFAGLGDKTIREKLEQMFGSLSAEEQENYNIRAALFEEDFYC</sequence>
<feature type="DNA-binding region" description="HMG box" evidence="4">
    <location>
        <begin position="128"/>
        <end position="201"/>
    </location>
</feature>
<protein>
    <recommendedName>
        <fullName evidence="10">HMG box domain-containing protein</fullName>
    </recommendedName>
</protein>
<feature type="DNA-binding region" description="HMG box" evidence="4">
    <location>
        <begin position="223"/>
        <end position="280"/>
    </location>
</feature>
<dbReference type="STRING" id="947166.A0A1D1VBB4"/>
<feature type="region of interest" description="Disordered" evidence="5">
    <location>
        <begin position="404"/>
        <end position="445"/>
    </location>
</feature>
<dbReference type="OrthoDB" id="498543at2759"/>
<dbReference type="Gene3D" id="1.10.30.10">
    <property type="entry name" value="High mobility group box domain"/>
    <property type="match status" value="2"/>
</dbReference>
<dbReference type="InterPro" id="IPR001005">
    <property type="entry name" value="SANT/Myb"/>
</dbReference>
<comment type="caution">
    <text evidence="8">The sequence shown here is derived from an EMBL/GenBank/DDBJ whole genome shotgun (WGS) entry which is preliminary data.</text>
</comment>
<dbReference type="PANTHER" id="PTHR46318:SF3">
    <property type="entry name" value="UPSTREAM BINDING TRANSCRIPTION FACTOR"/>
    <property type="match status" value="1"/>
</dbReference>
<evidence type="ECO:0000256" key="5">
    <source>
        <dbReference type="SAM" id="MobiDB-lite"/>
    </source>
</evidence>
<feature type="domain" description="Myb-like" evidence="6">
    <location>
        <begin position="19"/>
        <end position="74"/>
    </location>
</feature>
<dbReference type="Pfam" id="PF00505">
    <property type="entry name" value="HMG_box"/>
    <property type="match status" value="1"/>
</dbReference>